<evidence type="ECO:0000259" key="1">
    <source>
        <dbReference type="Pfam" id="PF13679"/>
    </source>
</evidence>
<dbReference type="PANTHER" id="PTHR13369:SF0">
    <property type="entry name" value="GLUTATHIONE S-TRANSFERASE C-TERMINAL DOMAIN-CONTAINING PROTEIN"/>
    <property type="match status" value="1"/>
</dbReference>
<reference evidence="2 3" key="1">
    <citation type="submission" date="2018-11" db="EMBL/GenBank/DDBJ databases">
        <title>Genomic Encyclopedia of Type Strains, Phase IV (KMG-IV): sequencing the most valuable type-strain genomes for metagenomic binning, comparative biology and taxonomic classification.</title>
        <authorList>
            <person name="Goeker M."/>
        </authorList>
    </citation>
    <scope>NUCLEOTIDE SEQUENCE [LARGE SCALE GENOMIC DNA]</scope>
    <source>
        <strain evidence="2 3">DSM 21945</strain>
    </source>
</reference>
<dbReference type="InterPro" id="IPR029063">
    <property type="entry name" value="SAM-dependent_MTases_sf"/>
</dbReference>
<evidence type="ECO:0000313" key="3">
    <source>
        <dbReference type="Proteomes" id="UP000268033"/>
    </source>
</evidence>
<keyword evidence="3" id="KW-1185">Reference proteome</keyword>
<accession>A0A3N1PJS5</accession>
<feature type="domain" description="Methyltransferase" evidence="1">
    <location>
        <begin position="97"/>
        <end position="218"/>
    </location>
</feature>
<gene>
    <name evidence="2" type="ORF">EDC28_104101</name>
</gene>
<dbReference type="AlphaFoldDB" id="A0A3N1PJS5"/>
<dbReference type="PANTHER" id="PTHR13369">
    <property type="match status" value="1"/>
</dbReference>
<dbReference type="Proteomes" id="UP000268033">
    <property type="component" value="Unassembled WGS sequence"/>
</dbReference>
<comment type="caution">
    <text evidence="2">The sequence shown here is derived from an EMBL/GenBank/DDBJ whole genome shotgun (WGS) entry which is preliminary data.</text>
</comment>
<sequence length="388" mass="43808">MQSHLDQFHALSELLSRYKGDWQLMPFTQATWPWPEMAGLEAFSADELDGLDLDGQRALIEPYRPGLFAWMQTELGAFAAEGPEPLARLSVGMKGRKWQQITDFSQAVRPVASVLEWCAGKGHLGRVYASQGHAVKALELQADLCEQGREQARHWQLDHQFVCADALSADAAQYVRQDQHAMALHACGDLHSRLLQLAVKAGTEAVSISPCCYHLIATEYYQPLSSAGRQWDLTLTPFDLRLPLQELVTGGERASRLRHLEQQYRLGFDALQRALTGVNAYLPVPNAPKSLFTGDFAGFARWAADKKGLALSAGINWQHYLALGQARQQVVRRMDWVRHWYRKPLELWLLLDRVCFLEEAGYQVSLGTFTDKQHTPRNALIDARRGRF</sequence>
<dbReference type="InterPro" id="IPR025714">
    <property type="entry name" value="Methyltranfer_dom"/>
</dbReference>
<dbReference type="RefSeq" id="WP_123421314.1">
    <property type="nucleotide sequence ID" value="NZ_RJUL01000004.1"/>
</dbReference>
<dbReference type="SUPFAM" id="SSF53335">
    <property type="entry name" value="S-adenosyl-L-methionine-dependent methyltransferases"/>
    <property type="match status" value="1"/>
</dbReference>
<keyword evidence="2" id="KW-0489">Methyltransferase</keyword>
<dbReference type="EMBL" id="RJUL01000004">
    <property type="protein sequence ID" value="ROQ27451.1"/>
    <property type="molecule type" value="Genomic_DNA"/>
</dbReference>
<keyword evidence="2" id="KW-0808">Transferase</keyword>
<dbReference type="Gene3D" id="3.40.50.150">
    <property type="entry name" value="Vaccinia Virus protein VP39"/>
    <property type="match status" value="1"/>
</dbReference>
<dbReference type="GO" id="GO:0008168">
    <property type="term" value="F:methyltransferase activity"/>
    <property type="evidence" value="ECO:0007669"/>
    <property type="project" value="UniProtKB-KW"/>
</dbReference>
<organism evidence="2 3">
    <name type="scientific">Gallaecimonas pentaromativorans</name>
    <dbReference type="NCBI Taxonomy" id="584787"/>
    <lineage>
        <taxon>Bacteria</taxon>
        <taxon>Pseudomonadati</taxon>
        <taxon>Pseudomonadota</taxon>
        <taxon>Gammaproteobacteria</taxon>
        <taxon>Enterobacterales</taxon>
        <taxon>Gallaecimonadaceae</taxon>
        <taxon>Gallaecimonas</taxon>
    </lineage>
</organism>
<protein>
    <submittedName>
        <fullName evidence="2">Methyltransferase family protein</fullName>
    </submittedName>
</protein>
<proteinExistence type="predicted"/>
<dbReference type="GO" id="GO:0032259">
    <property type="term" value="P:methylation"/>
    <property type="evidence" value="ECO:0007669"/>
    <property type="project" value="UniProtKB-KW"/>
</dbReference>
<dbReference type="Pfam" id="PF13679">
    <property type="entry name" value="Methyltransf_32"/>
    <property type="match status" value="1"/>
</dbReference>
<name>A0A3N1PJS5_9GAMM</name>
<dbReference type="STRING" id="584787.GCA_001247655_02540"/>
<evidence type="ECO:0000313" key="2">
    <source>
        <dbReference type="EMBL" id="ROQ27451.1"/>
    </source>
</evidence>